<dbReference type="Pfam" id="PF02544">
    <property type="entry name" value="Steroid_dh"/>
    <property type="match status" value="1"/>
</dbReference>
<dbReference type="GO" id="GO:0016095">
    <property type="term" value="P:polyprenol catabolic process"/>
    <property type="evidence" value="ECO:0007669"/>
    <property type="project" value="TreeGrafter"/>
</dbReference>
<comment type="subcellular location">
    <subcellularLocation>
        <location evidence="1">Endomembrane system</location>
        <topology evidence="1">Multi-pass membrane protein</topology>
    </subcellularLocation>
</comment>
<dbReference type="PANTHER" id="PTHR14624:SF0">
    <property type="entry name" value="POLYPRENOL REDUCTASE"/>
    <property type="match status" value="1"/>
</dbReference>
<feature type="transmembrane region" description="Helical" evidence="5">
    <location>
        <begin position="169"/>
        <end position="188"/>
    </location>
</feature>
<dbReference type="InterPro" id="IPR001104">
    <property type="entry name" value="3-oxo-5_a-steroid_4-DH_C"/>
</dbReference>
<comment type="caution">
    <text evidence="7">The sequence shown here is derived from an EMBL/GenBank/DDBJ whole genome shotgun (WGS) entry which is preliminary data.</text>
</comment>
<evidence type="ECO:0000313" key="8">
    <source>
        <dbReference type="Proteomes" id="UP000294530"/>
    </source>
</evidence>
<dbReference type="AlphaFoldDB" id="A0A976FH04"/>
<proteinExistence type="predicted"/>
<dbReference type="EMBL" id="SHOA02000202">
    <property type="protein sequence ID" value="TDH66575.1"/>
    <property type="molecule type" value="Genomic_DNA"/>
</dbReference>
<sequence>MDLLLLLQLAWLFAVLIGLLSFSSHFCRCFVLHGKTRTSAAIPQFLRIEVPKSYYTWFYLIGALHSNLILALVIIWKDTRMVQKALHLAHPLAGLVGNGAIPIQPHSILFLTLFSVHTTRRFLESLLVTEFGDSMMHASIMFVGIFHYVATVLSVVIDPGFIQLYEFTASRWAMSVVGIVIYFIAFYHQSRCNYLLAKQKRASTMKYVIPKGDWFRAVRSPLYTTETMLYIAFVLVTGGTIKILYFVLTWVVVNQVLLAHINSQWVENKFREKIHEFPKWKLLPYVW</sequence>
<gene>
    <name evidence="7" type="ORF">CCR75_005632</name>
</gene>
<feature type="domain" description="3-oxo-5-alpha-steroid 4-dehydrogenase C-terminal" evidence="6">
    <location>
        <begin position="151"/>
        <end position="287"/>
    </location>
</feature>
<feature type="transmembrane region" description="Helical" evidence="5">
    <location>
        <begin position="88"/>
        <end position="116"/>
    </location>
</feature>
<feature type="transmembrane region" description="Helical" evidence="5">
    <location>
        <begin position="136"/>
        <end position="157"/>
    </location>
</feature>
<dbReference type="GO" id="GO:0006488">
    <property type="term" value="P:dolichol-linked oligosaccharide biosynthetic process"/>
    <property type="evidence" value="ECO:0007669"/>
    <property type="project" value="InterPro"/>
</dbReference>
<dbReference type="PROSITE" id="PS50244">
    <property type="entry name" value="S5A_REDUCTASE"/>
    <property type="match status" value="1"/>
</dbReference>
<keyword evidence="3 5" id="KW-1133">Transmembrane helix</keyword>
<dbReference type="KEGG" id="blac:94349382"/>
<dbReference type="GO" id="GO:0003865">
    <property type="term" value="F:3-oxo-5-alpha-steroid 4-dehydrogenase activity"/>
    <property type="evidence" value="ECO:0007669"/>
    <property type="project" value="TreeGrafter"/>
</dbReference>
<dbReference type="GeneID" id="94349382"/>
<dbReference type="Proteomes" id="UP000294530">
    <property type="component" value="Unassembled WGS sequence"/>
</dbReference>
<keyword evidence="8" id="KW-1185">Reference proteome</keyword>
<feature type="transmembrane region" description="Helical" evidence="5">
    <location>
        <begin position="228"/>
        <end position="253"/>
    </location>
</feature>
<dbReference type="GO" id="GO:0005783">
    <property type="term" value="C:endoplasmic reticulum"/>
    <property type="evidence" value="ECO:0007669"/>
    <property type="project" value="TreeGrafter"/>
</dbReference>
<dbReference type="OrthoDB" id="541710at2759"/>
<dbReference type="InterPro" id="IPR039698">
    <property type="entry name" value="Dfg10/SRD5A3"/>
</dbReference>
<evidence type="ECO:0000256" key="1">
    <source>
        <dbReference type="ARBA" id="ARBA00004127"/>
    </source>
</evidence>
<protein>
    <recommendedName>
        <fullName evidence="6">3-oxo-5-alpha-steroid 4-dehydrogenase C-terminal domain-containing protein</fullName>
    </recommendedName>
</protein>
<evidence type="ECO:0000256" key="5">
    <source>
        <dbReference type="SAM" id="Phobius"/>
    </source>
</evidence>
<reference evidence="7 8" key="1">
    <citation type="journal article" date="2021" name="Genome Biol.">
        <title>AFLAP: assembly-free linkage analysis pipeline using k-mers from genome sequencing data.</title>
        <authorList>
            <person name="Fletcher K."/>
            <person name="Zhang L."/>
            <person name="Gil J."/>
            <person name="Han R."/>
            <person name="Cavanaugh K."/>
            <person name="Michelmore R."/>
        </authorList>
    </citation>
    <scope>NUCLEOTIDE SEQUENCE [LARGE SCALE GENOMIC DNA]</scope>
    <source>
        <strain evidence="7 8">SF5</strain>
    </source>
</reference>
<dbReference type="RefSeq" id="XP_067816074.1">
    <property type="nucleotide sequence ID" value="XM_067963711.1"/>
</dbReference>
<evidence type="ECO:0000256" key="3">
    <source>
        <dbReference type="ARBA" id="ARBA00022989"/>
    </source>
</evidence>
<organism evidence="7 8">
    <name type="scientific">Bremia lactucae</name>
    <name type="common">Lettuce downy mildew</name>
    <dbReference type="NCBI Taxonomy" id="4779"/>
    <lineage>
        <taxon>Eukaryota</taxon>
        <taxon>Sar</taxon>
        <taxon>Stramenopiles</taxon>
        <taxon>Oomycota</taxon>
        <taxon>Peronosporomycetes</taxon>
        <taxon>Peronosporales</taxon>
        <taxon>Peronosporaceae</taxon>
        <taxon>Bremia</taxon>
    </lineage>
</organism>
<keyword evidence="4 5" id="KW-0472">Membrane</keyword>
<evidence type="ECO:0000313" key="7">
    <source>
        <dbReference type="EMBL" id="TDH66575.1"/>
    </source>
</evidence>
<name>A0A976FH04_BRELC</name>
<keyword evidence="2 5" id="KW-0812">Transmembrane</keyword>
<evidence type="ECO:0000256" key="4">
    <source>
        <dbReference type="ARBA" id="ARBA00023136"/>
    </source>
</evidence>
<evidence type="ECO:0000259" key="6">
    <source>
        <dbReference type="Pfam" id="PF02544"/>
    </source>
</evidence>
<feature type="transmembrane region" description="Helical" evidence="5">
    <location>
        <begin position="56"/>
        <end position="76"/>
    </location>
</feature>
<accession>A0A976FH04</accession>
<evidence type="ECO:0000256" key="2">
    <source>
        <dbReference type="ARBA" id="ARBA00022692"/>
    </source>
</evidence>
<dbReference type="PANTHER" id="PTHR14624">
    <property type="entry name" value="DFG10 PROTEIN"/>
    <property type="match status" value="1"/>
</dbReference>